<gene>
    <name evidence="1" type="ORF">MUK42_30581</name>
</gene>
<dbReference type="Proteomes" id="UP001055439">
    <property type="component" value="Chromosome 4"/>
</dbReference>
<dbReference type="InterPro" id="IPR036312">
    <property type="entry name" value="Bifun_inhib/LTP/seed_sf"/>
</dbReference>
<reference evidence="1" key="1">
    <citation type="submission" date="2022-05" db="EMBL/GenBank/DDBJ databases">
        <title>The Musa troglodytarum L. genome provides insights into the mechanism of non-climacteric behaviour and enrichment of carotenoids.</title>
        <authorList>
            <person name="Wang J."/>
        </authorList>
    </citation>
    <scope>NUCLEOTIDE SEQUENCE</scope>
    <source>
        <tissue evidence="1">Leaf</tissue>
    </source>
</reference>
<dbReference type="InterPro" id="IPR000528">
    <property type="entry name" value="Plant_nsLTP"/>
</dbReference>
<name>A0A9E7JZP1_9LILI</name>
<dbReference type="GO" id="GO:0006869">
    <property type="term" value="P:lipid transport"/>
    <property type="evidence" value="ECO:0007669"/>
    <property type="project" value="InterPro"/>
</dbReference>
<sequence length="71" mass="7445">DIVRGVPAGRPHQAAVLQWDQVVDSGGADDAGPPHRVRGLSGIDFGRVTQLPGQCGILVPYKISPNVDCSK</sequence>
<keyword evidence="2" id="KW-1185">Reference proteome</keyword>
<proteinExistence type="predicted"/>
<protein>
    <submittedName>
        <fullName evidence="1">Uncharacterized protein</fullName>
    </submittedName>
</protein>
<evidence type="ECO:0000313" key="1">
    <source>
        <dbReference type="EMBL" id="URD99253.1"/>
    </source>
</evidence>
<dbReference type="SUPFAM" id="SSF47699">
    <property type="entry name" value="Bifunctional inhibitor/lipid-transfer protein/seed storage 2S albumin"/>
    <property type="match status" value="1"/>
</dbReference>
<dbReference type="GO" id="GO:0008289">
    <property type="term" value="F:lipid binding"/>
    <property type="evidence" value="ECO:0007669"/>
    <property type="project" value="InterPro"/>
</dbReference>
<dbReference type="OrthoDB" id="1890443at2759"/>
<feature type="non-terminal residue" evidence="1">
    <location>
        <position position="1"/>
    </location>
</feature>
<evidence type="ECO:0000313" key="2">
    <source>
        <dbReference type="Proteomes" id="UP001055439"/>
    </source>
</evidence>
<organism evidence="1 2">
    <name type="scientific">Musa troglodytarum</name>
    <name type="common">fe'i banana</name>
    <dbReference type="NCBI Taxonomy" id="320322"/>
    <lineage>
        <taxon>Eukaryota</taxon>
        <taxon>Viridiplantae</taxon>
        <taxon>Streptophyta</taxon>
        <taxon>Embryophyta</taxon>
        <taxon>Tracheophyta</taxon>
        <taxon>Spermatophyta</taxon>
        <taxon>Magnoliopsida</taxon>
        <taxon>Liliopsida</taxon>
        <taxon>Zingiberales</taxon>
        <taxon>Musaceae</taxon>
        <taxon>Musa</taxon>
    </lineage>
</organism>
<dbReference type="EMBL" id="CP097506">
    <property type="protein sequence ID" value="URD99253.1"/>
    <property type="molecule type" value="Genomic_DNA"/>
</dbReference>
<dbReference type="Gene3D" id="1.10.110.10">
    <property type="entry name" value="Plant lipid-transfer and hydrophobic proteins"/>
    <property type="match status" value="1"/>
</dbReference>
<dbReference type="PRINTS" id="PR00382">
    <property type="entry name" value="LIPIDTRNSFER"/>
</dbReference>
<accession>A0A9E7JZP1</accession>
<dbReference type="AlphaFoldDB" id="A0A9E7JZP1"/>